<dbReference type="InterPro" id="IPR002797">
    <property type="entry name" value="Polysacc_synth"/>
</dbReference>
<evidence type="ECO:0000313" key="7">
    <source>
        <dbReference type="EMBL" id="ATL90976.1"/>
    </source>
</evidence>
<feature type="transmembrane region" description="Helical" evidence="6">
    <location>
        <begin position="325"/>
        <end position="345"/>
    </location>
</feature>
<evidence type="ECO:0000256" key="2">
    <source>
        <dbReference type="ARBA" id="ARBA00022475"/>
    </source>
</evidence>
<feature type="transmembrane region" description="Helical" evidence="6">
    <location>
        <begin position="12"/>
        <end position="30"/>
    </location>
</feature>
<feature type="transmembrane region" description="Helical" evidence="6">
    <location>
        <begin position="383"/>
        <end position="403"/>
    </location>
</feature>
<dbReference type="Pfam" id="PF01943">
    <property type="entry name" value="Polysacc_synt"/>
    <property type="match status" value="1"/>
</dbReference>
<dbReference type="AlphaFoldDB" id="A0A291TCW3"/>
<dbReference type="Proteomes" id="UP000223709">
    <property type="component" value="Chromosome"/>
</dbReference>
<evidence type="ECO:0000256" key="6">
    <source>
        <dbReference type="SAM" id="Phobius"/>
    </source>
</evidence>
<keyword evidence="3 6" id="KW-0812">Transmembrane</keyword>
<evidence type="ECO:0000256" key="3">
    <source>
        <dbReference type="ARBA" id="ARBA00022692"/>
    </source>
</evidence>
<feature type="transmembrane region" description="Helical" evidence="6">
    <location>
        <begin position="169"/>
        <end position="191"/>
    </location>
</feature>
<feature type="transmembrane region" description="Helical" evidence="6">
    <location>
        <begin position="444"/>
        <end position="462"/>
    </location>
</feature>
<feature type="transmembrane region" description="Helical" evidence="6">
    <location>
        <begin position="357"/>
        <end position="377"/>
    </location>
</feature>
<gene>
    <name evidence="7" type="ORF">CRH10_12065</name>
</gene>
<feature type="transmembrane region" description="Helical" evidence="6">
    <location>
        <begin position="242"/>
        <end position="265"/>
    </location>
</feature>
<feature type="transmembrane region" description="Helical" evidence="6">
    <location>
        <begin position="86"/>
        <end position="107"/>
    </location>
</feature>
<reference evidence="7 8" key="1">
    <citation type="submission" date="2017-10" db="EMBL/GenBank/DDBJ databases">
        <title>Complete Genome Sequence of Faecalibacterium prausnitzii isolated from the gut of healthy adult Indian.</title>
        <authorList>
            <person name="Bag S."/>
            <person name="Ghosh T.S."/>
            <person name="Das B."/>
        </authorList>
    </citation>
    <scope>NUCLEOTIDE SEQUENCE [LARGE SCALE GENOMIC DNA]</scope>
    <source>
        <strain evidence="7 8">Indica</strain>
    </source>
</reference>
<organism evidence="7 8">
    <name type="scientific">Faecalibacterium prausnitzii</name>
    <dbReference type="NCBI Taxonomy" id="853"/>
    <lineage>
        <taxon>Bacteria</taxon>
        <taxon>Bacillati</taxon>
        <taxon>Bacillota</taxon>
        <taxon>Clostridia</taxon>
        <taxon>Eubacteriales</taxon>
        <taxon>Oscillospiraceae</taxon>
        <taxon>Faecalibacterium</taxon>
    </lineage>
</organism>
<evidence type="ECO:0000256" key="1">
    <source>
        <dbReference type="ARBA" id="ARBA00004651"/>
    </source>
</evidence>
<feature type="transmembrane region" description="Helical" evidence="6">
    <location>
        <begin position="415"/>
        <end position="438"/>
    </location>
</feature>
<feature type="transmembrane region" description="Helical" evidence="6">
    <location>
        <begin position="42"/>
        <end position="65"/>
    </location>
</feature>
<dbReference type="CDD" id="cd13128">
    <property type="entry name" value="MATE_Wzx_like"/>
    <property type="match status" value="1"/>
</dbReference>
<dbReference type="PANTHER" id="PTHR30250">
    <property type="entry name" value="PST FAMILY PREDICTED COLANIC ACID TRANSPORTER"/>
    <property type="match status" value="1"/>
</dbReference>
<keyword evidence="4 6" id="KW-1133">Transmembrane helix</keyword>
<protein>
    <submittedName>
        <fullName evidence="7">Flippase</fullName>
    </submittedName>
</protein>
<feature type="transmembrane region" description="Helical" evidence="6">
    <location>
        <begin position="113"/>
        <end position="135"/>
    </location>
</feature>
<dbReference type="RefSeq" id="WP_098924735.1">
    <property type="nucleotide sequence ID" value="NZ_CP023819.1"/>
</dbReference>
<accession>A0A291TCW3</accession>
<feature type="transmembrane region" description="Helical" evidence="6">
    <location>
        <begin position="142"/>
        <end position="163"/>
    </location>
</feature>
<sequence>MKKSLTLNAIMSGIKTILQIIFPLITFPYISNILQVNNLGKVNFASSVCGYFLLFAGLGISSYAVREGSRYVNDREKLSAFASEMFSINMISTALTYAALAVTMLFWTKLHAYTDLMLVLSLQIFFTTIGTEWVFTIFEEYTYITVRGIIFQIISILMMFAFVKTQDDYCIYAGITVFAAAGANILNFFRARKYCTIRLTAKIDWKKHLKPILLIFASSFAITIYVNSDVTILGVLTSDYHVGIYTVAMKIYTMVKSVLASILLVSVPRLSRYAGMQDRLNFERLFNKVFGAMVLTVLPAVVGLFELSQEVVLFISSESYLEAAVPLRILSIALVASLFGWLYNTCVLVPWKREGQFLVATLVSAILNVGLNILLIPRFRENAAAFTTLLAELCSMMLCIRCSRGLVTVSADRRTVGSVLCGCAGIVLVCTGVKALALPNLICILAAVLGSVAAYAAILLGMKNPLVLEYLEKAKQKFRKIS</sequence>
<evidence type="ECO:0000313" key="8">
    <source>
        <dbReference type="Proteomes" id="UP000223709"/>
    </source>
</evidence>
<comment type="subcellular location">
    <subcellularLocation>
        <location evidence="1">Cell membrane</location>
        <topology evidence="1">Multi-pass membrane protein</topology>
    </subcellularLocation>
</comment>
<dbReference type="EMBL" id="CP023819">
    <property type="protein sequence ID" value="ATL90976.1"/>
    <property type="molecule type" value="Genomic_DNA"/>
</dbReference>
<feature type="transmembrane region" description="Helical" evidence="6">
    <location>
        <begin position="285"/>
        <end position="305"/>
    </location>
</feature>
<proteinExistence type="predicted"/>
<dbReference type="PANTHER" id="PTHR30250:SF11">
    <property type="entry name" value="O-ANTIGEN TRANSPORTER-RELATED"/>
    <property type="match status" value="1"/>
</dbReference>
<dbReference type="GO" id="GO:0005886">
    <property type="term" value="C:plasma membrane"/>
    <property type="evidence" value="ECO:0007669"/>
    <property type="project" value="UniProtKB-SubCell"/>
</dbReference>
<keyword evidence="5 6" id="KW-0472">Membrane</keyword>
<feature type="transmembrane region" description="Helical" evidence="6">
    <location>
        <begin position="212"/>
        <end position="236"/>
    </location>
</feature>
<keyword evidence="2" id="KW-1003">Cell membrane</keyword>
<evidence type="ECO:0000256" key="5">
    <source>
        <dbReference type="ARBA" id="ARBA00023136"/>
    </source>
</evidence>
<evidence type="ECO:0000256" key="4">
    <source>
        <dbReference type="ARBA" id="ARBA00022989"/>
    </source>
</evidence>
<name>A0A291TCW3_9FIRM</name>
<dbReference type="InterPro" id="IPR050833">
    <property type="entry name" value="Poly_Biosynth_Transport"/>
</dbReference>